<keyword evidence="7" id="KW-1185">Reference proteome</keyword>
<evidence type="ECO:0000313" key="6">
    <source>
        <dbReference type="EMBL" id="KWT78195.1"/>
    </source>
</evidence>
<dbReference type="PANTHER" id="PTHR42953">
    <property type="entry name" value="HIGH-AFFINITY ZINC UPTAKE SYSTEM PROTEIN ZNUA-RELATED"/>
    <property type="match status" value="1"/>
</dbReference>
<accession>A0ABR5SBT6</accession>
<dbReference type="SUPFAM" id="SSF53807">
    <property type="entry name" value="Helical backbone' metal receptor"/>
    <property type="match status" value="1"/>
</dbReference>
<dbReference type="Pfam" id="PF01297">
    <property type="entry name" value="ZnuA"/>
    <property type="match status" value="1"/>
</dbReference>
<comment type="similarity">
    <text evidence="1 4">Belongs to the bacterial solute-binding protein 9 family.</text>
</comment>
<feature type="signal peptide" evidence="5">
    <location>
        <begin position="1"/>
        <end position="28"/>
    </location>
</feature>
<evidence type="ECO:0000256" key="5">
    <source>
        <dbReference type="SAM" id="SignalP"/>
    </source>
</evidence>
<feature type="chain" id="PRO_5045596686" evidence="5">
    <location>
        <begin position="29"/>
        <end position="296"/>
    </location>
</feature>
<dbReference type="InterPro" id="IPR006128">
    <property type="entry name" value="Lipoprotein_PsaA-like"/>
</dbReference>
<gene>
    <name evidence="6" type="ORF">ASN18_2922</name>
</gene>
<dbReference type="InterPro" id="IPR050492">
    <property type="entry name" value="Bact_metal-bind_prot9"/>
</dbReference>
<dbReference type="PANTHER" id="PTHR42953:SF8">
    <property type="entry name" value="ZINT DOMAIN-CONTAINING PROTEIN"/>
    <property type="match status" value="1"/>
</dbReference>
<comment type="caution">
    <text evidence="6">The sequence shown here is derived from an EMBL/GenBank/DDBJ whole genome shotgun (WGS) entry which is preliminary data.</text>
</comment>
<proteinExistence type="inferred from homology"/>
<organism evidence="6 7">
    <name type="scientific">Candidatus Magnetominusculus xianensis</name>
    <dbReference type="NCBI Taxonomy" id="1748249"/>
    <lineage>
        <taxon>Bacteria</taxon>
        <taxon>Pseudomonadati</taxon>
        <taxon>Nitrospirota</taxon>
        <taxon>Nitrospiria</taxon>
        <taxon>Nitrospirales</taxon>
        <taxon>Nitrospiraceae</taxon>
        <taxon>Candidatus Magnetominusculus</taxon>
    </lineage>
</organism>
<protein>
    <submittedName>
        <fullName evidence="6">ABC transporter substrate-binding protein</fullName>
    </submittedName>
</protein>
<evidence type="ECO:0000256" key="4">
    <source>
        <dbReference type="RuleBase" id="RU003512"/>
    </source>
</evidence>
<evidence type="ECO:0000256" key="2">
    <source>
        <dbReference type="ARBA" id="ARBA00022448"/>
    </source>
</evidence>
<keyword evidence="2 4" id="KW-0813">Transport</keyword>
<dbReference type="InterPro" id="IPR006129">
    <property type="entry name" value="AdhesinB"/>
</dbReference>
<dbReference type="EMBL" id="LNQR01000118">
    <property type="protein sequence ID" value="KWT78195.1"/>
    <property type="molecule type" value="Genomic_DNA"/>
</dbReference>
<dbReference type="Proteomes" id="UP000060487">
    <property type="component" value="Unassembled WGS sequence"/>
</dbReference>
<keyword evidence="3 5" id="KW-0732">Signal</keyword>
<dbReference type="PRINTS" id="PR00691">
    <property type="entry name" value="ADHESINB"/>
</dbReference>
<sequence length="296" mass="32338">MKWTAISRLPLIIAAVTALLILPPNANAAIKVAASIYPLAHFAKQVGGSLTDVETIIPAGVEPHEFEPAPKDIRRIYSSRVFIFNGAGIDLWAEKIAPDLEKTGVLTVNMTSGITLQQHHGRTDPHTWLDPVFAQKEVEIIRDSFAKADHENGQTYRTGAEVYLGKLRALDKKFRDGLKSCTTRKIVVTHGAFAYLAQRYNLETLVLSGLSPSEEPSPRRLGEAVTTARAHGIKYIFFESLVSPKIAETVAREIGASTLVLNPLEGLTPADAKAGRDYISIMEGNLKNLRTALSCQ</sequence>
<dbReference type="PRINTS" id="PR00690">
    <property type="entry name" value="ADHESNFAMILY"/>
</dbReference>
<dbReference type="Gene3D" id="3.40.50.1980">
    <property type="entry name" value="Nitrogenase molybdenum iron protein domain"/>
    <property type="match status" value="2"/>
</dbReference>
<evidence type="ECO:0000313" key="7">
    <source>
        <dbReference type="Proteomes" id="UP000060487"/>
    </source>
</evidence>
<evidence type="ECO:0000256" key="1">
    <source>
        <dbReference type="ARBA" id="ARBA00011028"/>
    </source>
</evidence>
<name>A0ABR5SBT6_9BACT</name>
<evidence type="ECO:0000256" key="3">
    <source>
        <dbReference type="ARBA" id="ARBA00022729"/>
    </source>
</evidence>
<dbReference type="RefSeq" id="WP_236861791.1">
    <property type="nucleotide sequence ID" value="NZ_LNQR01000118.1"/>
</dbReference>
<reference evidence="6 7" key="1">
    <citation type="submission" date="2015-11" db="EMBL/GenBank/DDBJ databases">
        <authorList>
            <person name="Lin W."/>
        </authorList>
    </citation>
    <scope>NUCLEOTIDE SEQUENCE [LARGE SCALE GENOMIC DNA]</scope>
    <source>
        <strain evidence="6 7">HCH-1</strain>
    </source>
</reference>
<dbReference type="InterPro" id="IPR006127">
    <property type="entry name" value="ZnuA-like"/>
</dbReference>